<evidence type="ECO:0000313" key="5">
    <source>
        <dbReference type="Proteomes" id="UP000295075"/>
    </source>
</evidence>
<dbReference type="Gene3D" id="1.10.357.40">
    <property type="entry name" value="YbiA-like"/>
    <property type="match status" value="1"/>
</dbReference>
<accession>A0A4R4QJ59</accession>
<dbReference type="InterPro" id="IPR012816">
    <property type="entry name" value="NADAR"/>
</dbReference>
<comment type="catalytic activity">
    <reaction evidence="1">
        <text>5-amino-6-(5-phospho-D-ribosylamino)uracil + H2O = 5,6-diaminouracil + D-ribose 5-phosphate</text>
        <dbReference type="Rhea" id="RHEA:55020"/>
        <dbReference type="ChEBI" id="CHEBI:15377"/>
        <dbReference type="ChEBI" id="CHEBI:46252"/>
        <dbReference type="ChEBI" id="CHEBI:58453"/>
        <dbReference type="ChEBI" id="CHEBI:78346"/>
    </reaction>
</comment>
<dbReference type="InterPro" id="IPR037238">
    <property type="entry name" value="YbiA-like_sf"/>
</dbReference>
<dbReference type="SUPFAM" id="SSF143990">
    <property type="entry name" value="YbiA-like"/>
    <property type="match status" value="1"/>
</dbReference>
<dbReference type="NCBIfam" id="TIGR02464">
    <property type="entry name" value="ribofla_fusion"/>
    <property type="match status" value="1"/>
</dbReference>
<gene>
    <name evidence="4" type="ORF">E1261_01660</name>
</gene>
<name>A0A4R4QJ59_9ACTN</name>
<comment type="caution">
    <text evidence="4">The sequence shown here is derived from an EMBL/GenBank/DDBJ whole genome shotgun (WGS) entry which is preliminary data.</text>
</comment>
<evidence type="ECO:0000313" key="4">
    <source>
        <dbReference type="EMBL" id="TDC35262.1"/>
    </source>
</evidence>
<evidence type="ECO:0000256" key="1">
    <source>
        <dbReference type="ARBA" id="ARBA00000022"/>
    </source>
</evidence>
<proteinExistence type="predicted"/>
<dbReference type="EMBL" id="SMKA01000003">
    <property type="protein sequence ID" value="TDC35262.1"/>
    <property type="molecule type" value="Genomic_DNA"/>
</dbReference>
<comment type="catalytic activity">
    <reaction evidence="2">
        <text>2,5-diamino-6-hydroxy-4-(5-phosphoribosylamino)-pyrimidine + H2O = 2,5,6-triamino-4-hydroxypyrimidine + D-ribose 5-phosphate</text>
        <dbReference type="Rhea" id="RHEA:23436"/>
        <dbReference type="ChEBI" id="CHEBI:15377"/>
        <dbReference type="ChEBI" id="CHEBI:58614"/>
        <dbReference type="ChEBI" id="CHEBI:78346"/>
        <dbReference type="ChEBI" id="CHEBI:137796"/>
    </reaction>
</comment>
<dbReference type="Pfam" id="PF08719">
    <property type="entry name" value="NADAR"/>
    <property type="match status" value="1"/>
</dbReference>
<organism evidence="4 5">
    <name type="scientific">Kribbella albertanoniae</name>
    <dbReference type="NCBI Taxonomy" id="1266829"/>
    <lineage>
        <taxon>Bacteria</taxon>
        <taxon>Bacillati</taxon>
        <taxon>Actinomycetota</taxon>
        <taxon>Actinomycetes</taxon>
        <taxon>Propionibacteriales</taxon>
        <taxon>Kribbellaceae</taxon>
        <taxon>Kribbella</taxon>
    </lineage>
</organism>
<protein>
    <submittedName>
        <fullName evidence="4">NADAR family protein</fullName>
    </submittedName>
</protein>
<dbReference type="Proteomes" id="UP000295075">
    <property type="component" value="Unassembled WGS sequence"/>
</dbReference>
<dbReference type="OrthoDB" id="67297at2"/>
<sequence>MKPAGSIDAPRSVADLLDGIARGRRYRYVSFWGHRPRRPGVVDASCFSQWFPAPFVVDGVRYPTAEHWMMAGKARLFGDDVALEAVRAARNAGAAKAAGRAVRNFDEATWREHRMGLVVDGSIHKFNAHPELRDYLVGTGSRVLVEASPVDRVWGIGLAAKDEAASTPARWRGTNLLGFALMAARDYLVGQGTSTSTSAS</sequence>
<dbReference type="CDD" id="cd15457">
    <property type="entry name" value="NADAR"/>
    <property type="match status" value="1"/>
</dbReference>
<dbReference type="AlphaFoldDB" id="A0A4R4QJ59"/>
<evidence type="ECO:0000256" key="2">
    <source>
        <dbReference type="ARBA" id="ARBA00000751"/>
    </source>
</evidence>
<keyword evidence="5" id="KW-1185">Reference proteome</keyword>
<feature type="domain" description="NADAR" evidence="3">
    <location>
        <begin position="31"/>
        <end position="188"/>
    </location>
</feature>
<evidence type="ECO:0000259" key="3">
    <source>
        <dbReference type="Pfam" id="PF08719"/>
    </source>
</evidence>
<reference evidence="4 5" key="1">
    <citation type="submission" date="2019-03" db="EMBL/GenBank/DDBJ databases">
        <title>Draft genome sequences of novel Actinobacteria.</title>
        <authorList>
            <person name="Sahin N."/>
            <person name="Ay H."/>
            <person name="Saygin H."/>
        </authorList>
    </citation>
    <scope>NUCLEOTIDE SEQUENCE [LARGE SCALE GENOMIC DNA]</scope>
    <source>
        <strain evidence="4 5">JCM 30547</strain>
    </source>
</reference>
<dbReference type="RefSeq" id="WP_132400626.1">
    <property type="nucleotide sequence ID" value="NZ_SMKA01000003.1"/>
</dbReference>